<evidence type="ECO:0000256" key="1">
    <source>
        <dbReference type="SAM" id="MobiDB-lite"/>
    </source>
</evidence>
<evidence type="ECO:0000313" key="3">
    <source>
        <dbReference type="Proteomes" id="UP000008177"/>
    </source>
</evidence>
<accession>G2XXI2</accession>
<dbReference type="EMBL" id="FQ790275">
    <property type="protein sequence ID" value="CCD45021.1"/>
    <property type="molecule type" value="Genomic_DNA"/>
</dbReference>
<name>G2XXI2_BOTF4</name>
<sequence>MSRGYAQAVERSRKSQSFVDSTRSTQCEAPLISRGGDQ</sequence>
<dbReference type="InParanoid" id="G2XXI2"/>
<dbReference type="AlphaFoldDB" id="G2XXI2"/>
<gene>
    <name evidence="2" type="ORF">BofuT4_uP007380.1</name>
</gene>
<feature type="region of interest" description="Disordered" evidence="1">
    <location>
        <begin position="1"/>
        <end position="38"/>
    </location>
</feature>
<reference evidence="3" key="1">
    <citation type="journal article" date="2011" name="PLoS Genet.">
        <title>Genomic analysis of the necrotrophic fungal pathogens Sclerotinia sclerotiorum and Botrytis cinerea.</title>
        <authorList>
            <person name="Amselem J."/>
            <person name="Cuomo C.A."/>
            <person name="van Kan J.A."/>
            <person name="Viaud M."/>
            <person name="Benito E.P."/>
            <person name="Couloux A."/>
            <person name="Coutinho P.M."/>
            <person name="de Vries R.P."/>
            <person name="Dyer P.S."/>
            <person name="Fillinger S."/>
            <person name="Fournier E."/>
            <person name="Gout L."/>
            <person name="Hahn M."/>
            <person name="Kohn L."/>
            <person name="Lapalu N."/>
            <person name="Plummer K.M."/>
            <person name="Pradier J.M."/>
            <person name="Quevillon E."/>
            <person name="Sharon A."/>
            <person name="Simon A."/>
            <person name="ten Have A."/>
            <person name="Tudzynski B."/>
            <person name="Tudzynski P."/>
            <person name="Wincker P."/>
            <person name="Andrew M."/>
            <person name="Anthouard V."/>
            <person name="Beever R.E."/>
            <person name="Beffa R."/>
            <person name="Benoit I."/>
            <person name="Bouzid O."/>
            <person name="Brault B."/>
            <person name="Chen Z."/>
            <person name="Choquer M."/>
            <person name="Collemare J."/>
            <person name="Cotton P."/>
            <person name="Danchin E.G."/>
            <person name="Da Silva C."/>
            <person name="Gautier A."/>
            <person name="Giraud C."/>
            <person name="Giraud T."/>
            <person name="Gonzalez C."/>
            <person name="Grossetete S."/>
            <person name="Guldener U."/>
            <person name="Henrissat B."/>
            <person name="Howlett B.J."/>
            <person name="Kodira C."/>
            <person name="Kretschmer M."/>
            <person name="Lappartient A."/>
            <person name="Leroch M."/>
            <person name="Levis C."/>
            <person name="Mauceli E."/>
            <person name="Neuveglise C."/>
            <person name="Oeser B."/>
            <person name="Pearson M."/>
            <person name="Poulain J."/>
            <person name="Poussereau N."/>
            <person name="Quesneville H."/>
            <person name="Rascle C."/>
            <person name="Schumacher J."/>
            <person name="Segurens B."/>
            <person name="Sexton A."/>
            <person name="Silva E."/>
            <person name="Sirven C."/>
            <person name="Soanes D.M."/>
            <person name="Talbot N.J."/>
            <person name="Templeton M."/>
            <person name="Yandava C."/>
            <person name="Yarden O."/>
            <person name="Zeng Q."/>
            <person name="Rollins J.A."/>
            <person name="Lebrun M.H."/>
            <person name="Dickman M."/>
        </authorList>
    </citation>
    <scope>NUCLEOTIDE SEQUENCE [LARGE SCALE GENOMIC DNA]</scope>
    <source>
        <strain evidence="3">T4</strain>
    </source>
</reference>
<dbReference type="HOGENOM" id="CLU_3335456_0_0_1"/>
<dbReference type="Proteomes" id="UP000008177">
    <property type="component" value="Unplaced contigs"/>
</dbReference>
<organism evidence="2 3">
    <name type="scientific">Botryotinia fuckeliana (strain T4)</name>
    <name type="common">Noble rot fungus</name>
    <name type="synonym">Botrytis cinerea</name>
    <dbReference type="NCBI Taxonomy" id="999810"/>
    <lineage>
        <taxon>Eukaryota</taxon>
        <taxon>Fungi</taxon>
        <taxon>Dikarya</taxon>
        <taxon>Ascomycota</taxon>
        <taxon>Pezizomycotina</taxon>
        <taxon>Leotiomycetes</taxon>
        <taxon>Helotiales</taxon>
        <taxon>Sclerotiniaceae</taxon>
        <taxon>Botrytis</taxon>
    </lineage>
</organism>
<evidence type="ECO:0000313" key="2">
    <source>
        <dbReference type="EMBL" id="CCD45021.1"/>
    </source>
</evidence>
<protein>
    <submittedName>
        <fullName evidence="2">Uncharacterized protein</fullName>
    </submittedName>
</protein>
<feature type="compositionally biased region" description="Polar residues" evidence="1">
    <location>
        <begin position="15"/>
        <end position="27"/>
    </location>
</feature>
<proteinExistence type="predicted"/>